<accession>B9DYM8</accession>
<name>B9DYM8_CLOK1</name>
<evidence type="ECO:0000313" key="3">
    <source>
        <dbReference type="Proteomes" id="UP000007969"/>
    </source>
</evidence>
<evidence type="ECO:0000313" key="2">
    <source>
        <dbReference type="EMBL" id="BAH05353.1"/>
    </source>
</evidence>
<organism evidence="2 3">
    <name type="scientific">Clostridium kluyveri (strain NBRC 12016)</name>
    <dbReference type="NCBI Taxonomy" id="583346"/>
    <lineage>
        <taxon>Bacteria</taxon>
        <taxon>Bacillati</taxon>
        <taxon>Bacillota</taxon>
        <taxon>Clostridia</taxon>
        <taxon>Eubacteriales</taxon>
        <taxon>Clostridiaceae</taxon>
        <taxon>Clostridium</taxon>
    </lineage>
</organism>
<gene>
    <name evidence="2" type="ordered locus">CKR_0302</name>
</gene>
<sequence>MYQCAEIASIALGLGILCAILDQLAVYSLFSMAFIGEPCPINNAGILSVVEFFKLISIIPYSLQYLSNIIPDDLKINLKFNLQMAKM</sequence>
<dbReference type="EMBL" id="AP009049">
    <property type="protein sequence ID" value="BAH05353.1"/>
    <property type="molecule type" value="Genomic_DNA"/>
</dbReference>
<dbReference type="KEGG" id="ckr:CKR_0302"/>
<proteinExistence type="predicted"/>
<reference evidence="3" key="1">
    <citation type="submission" date="2005-09" db="EMBL/GenBank/DDBJ databases">
        <title>Complete genome sequence of Clostridium kluyveri and comparative genomics of Clostridia species.</title>
        <authorList>
            <person name="Inui M."/>
            <person name="Nonaka H."/>
            <person name="Shinoda Y."/>
            <person name="Ikenaga Y."/>
            <person name="Abe M."/>
            <person name="Naito K."/>
            <person name="Vertes A.A."/>
            <person name="Yukawa H."/>
        </authorList>
    </citation>
    <scope>NUCLEOTIDE SEQUENCE [LARGE SCALE GENOMIC DNA]</scope>
    <source>
        <strain evidence="3">NBRC 12016</strain>
    </source>
</reference>
<dbReference type="HOGENOM" id="CLU_2477861_0_0_9"/>
<keyword evidence="1" id="KW-1133">Transmembrane helix</keyword>
<dbReference type="Proteomes" id="UP000007969">
    <property type="component" value="Chromosome"/>
</dbReference>
<evidence type="ECO:0000256" key="1">
    <source>
        <dbReference type="SAM" id="Phobius"/>
    </source>
</evidence>
<protein>
    <submittedName>
        <fullName evidence="2">Uncharacterized protein</fullName>
    </submittedName>
</protein>
<feature type="transmembrane region" description="Helical" evidence="1">
    <location>
        <begin position="7"/>
        <end position="30"/>
    </location>
</feature>
<keyword evidence="1" id="KW-0472">Membrane</keyword>
<dbReference type="AlphaFoldDB" id="B9DYM8"/>
<keyword evidence="1" id="KW-0812">Transmembrane</keyword>